<keyword evidence="3" id="KW-1185">Reference proteome</keyword>
<dbReference type="EMBL" id="JAQQWL010000005">
    <property type="protein sequence ID" value="KAK8073712.1"/>
    <property type="molecule type" value="Genomic_DNA"/>
</dbReference>
<evidence type="ECO:0000313" key="2">
    <source>
        <dbReference type="EMBL" id="KAK8073712.1"/>
    </source>
</evidence>
<reference evidence="2 3" key="1">
    <citation type="submission" date="2023-01" db="EMBL/GenBank/DDBJ databases">
        <title>Analysis of 21 Apiospora genomes using comparative genomics revels a genus with tremendous synthesis potential of carbohydrate active enzymes and secondary metabolites.</title>
        <authorList>
            <person name="Sorensen T."/>
        </authorList>
    </citation>
    <scope>NUCLEOTIDE SEQUENCE [LARGE SCALE GENOMIC DNA]</scope>
    <source>
        <strain evidence="2 3">CBS 135458</strain>
    </source>
</reference>
<name>A0ABR1VR67_9PEZI</name>
<feature type="region of interest" description="Disordered" evidence="1">
    <location>
        <begin position="1"/>
        <end position="36"/>
    </location>
</feature>
<organism evidence="2 3">
    <name type="scientific">Apiospora phragmitis</name>
    <dbReference type="NCBI Taxonomy" id="2905665"/>
    <lineage>
        <taxon>Eukaryota</taxon>
        <taxon>Fungi</taxon>
        <taxon>Dikarya</taxon>
        <taxon>Ascomycota</taxon>
        <taxon>Pezizomycotina</taxon>
        <taxon>Sordariomycetes</taxon>
        <taxon>Xylariomycetidae</taxon>
        <taxon>Amphisphaeriales</taxon>
        <taxon>Apiosporaceae</taxon>
        <taxon>Apiospora</taxon>
    </lineage>
</organism>
<dbReference type="RefSeq" id="XP_066718187.1">
    <property type="nucleotide sequence ID" value="XM_066856020.1"/>
</dbReference>
<dbReference type="Proteomes" id="UP001480595">
    <property type="component" value="Unassembled WGS sequence"/>
</dbReference>
<comment type="caution">
    <text evidence="2">The sequence shown here is derived from an EMBL/GenBank/DDBJ whole genome shotgun (WGS) entry which is preliminary data.</text>
</comment>
<dbReference type="GeneID" id="92089083"/>
<evidence type="ECO:0000313" key="3">
    <source>
        <dbReference type="Proteomes" id="UP001480595"/>
    </source>
</evidence>
<proteinExistence type="predicted"/>
<sequence>MSREDRDQCLPSSHLPTTGLRQEQESSKLNETNGENGRAMITYQQPLQSTTIRAAANGWEGGK</sequence>
<accession>A0ABR1VR67</accession>
<feature type="compositionally biased region" description="Polar residues" evidence="1">
    <location>
        <begin position="10"/>
        <end position="21"/>
    </location>
</feature>
<gene>
    <name evidence="2" type="ORF">PG994_004611</name>
</gene>
<evidence type="ECO:0000256" key="1">
    <source>
        <dbReference type="SAM" id="MobiDB-lite"/>
    </source>
</evidence>
<protein>
    <submittedName>
        <fullName evidence="2">Uncharacterized protein</fullName>
    </submittedName>
</protein>